<dbReference type="Proteomes" id="UP000050454">
    <property type="component" value="Unassembled WGS sequence"/>
</dbReference>
<dbReference type="PANTHER" id="PTHR42894">
    <property type="entry name" value="N-(5'-PHOSPHORIBOSYL)ANTHRANILATE ISOMERASE"/>
    <property type="match status" value="1"/>
</dbReference>
<feature type="domain" description="N-(5'phosphoribosyl) anthranilate isomerase (PRAI)" evidence="10">
    <location>
        <begin position="6"/>
        <end position="203"/>
    </location>
</feature>
<dbReference type="AlphaFoldDB" id="A0A0P7BR08"/>
<gene>
    <name evidence="9" type="primary">trpF</name>
    <name evidence="11" type="ORF">AFM12_18815</name>
</gene>
<evidence type="ECO:0000256" key="5">
    <source>
        <dbReference type="ARBA" id="ARBA00022605"/>
    </source>
</evidence>
<dbReference type="InterPro" id="IPR013785">
    <property type="entry name" value="Aldolase_TIM"/>
</dbReference>
<evidence type="ECO:0000256" key="9">
    <source>
        <dbReference type="HAMAP-Rule" id="MF_00135"/>
    </source>
</evidence>
<comment type="pathway">
    <text evidence="2 9">Amino-acid biosynthesis; L-tryptophan biosynthesis; L-tryptophan from chorismate: step 3/5.</text>
</comment>
<comment type="similarity">
    <text evidence="9">Belongs to the TrpF family.</text>
</comment>
<evidence type="ECO:0000256" key="3">
    <source>
        <dbReference type="ARBA" id="ARBA00012572"/>
    </source>
</evidence>
<keyword evidence="6 9" id="KW-0822">Tryptophan biosynthesis</keyword>
<evidence type="ECO:0000256" key="4">
    <source>
        <dbReference type="ARBA" id="ARBA00022272"/>
    </source>
</evidence>
<dbReference type="STRING" id="1605367.AFM12_18815"/>
<evidence type="ECO:0000313" key="12">
    <source>
        <dbReference type="Proteomes" id="UP000050454"/>
    </source>
</evidence>
<dbReference type="Pfam" id="PF00697">
    <property type="entry name" value="PRAI"/>
    <property type="match status" value="1"/>
</dbReference>
<keyword evidence="8 9" id="KW-0413">Isomerase</keyword>
<dbReference type="RefSeq" id="WP_055151826.1">
    <property type="nucleotide sequence ID" value="NZ_JXSZ01000016.1"/>
</dbReference>
<evidence type="ECO:0000256" key="1">
    <source>
        <dbReference type="ARBA" id="ARBA00001164"/>
    </source>
</evidence>
<keyword evidence="12" id="KW-1185">Reference proteome</keyword>
<sequence length="211" mass="24004">MKLLWKVCGMRDEQNIKDVAALQPDFMGFIFFKKSKRFVGDDFDAQSLHSILSKTKKVGVFVNEDPEVVRSIVSKYKLDFVQLHGHESAEECNSLKESGIGVFKAFAVDEDFDFSILNEYQGKVDYFLFDTKAKGGFGGHGITFDWSLLEQYSLKTPFLLAGGIDLRNIPEVKELNHKMLAGIDVNSKFEIEPAFKNIEMLRDLKGQLKLF</sequence>
<dbReference type="GO" id="GO:0000162">
    <property type="term" value="P:L-tryptophan biosynthetic process"/>
    <property type="evidence" value="ECO:0007669"/>
    <property type="project" value="UniProtKB-UniRule"/>
</dbReference>
<dbReference type="HAMAP" id="MF_00135">
    <property type="entry name" value="PRAI"/>
    <property type="match status" value="1"/>
</dbReference>
<name>A0A0P7BR08_9BACT</name>
<dbReference type="PANTHER" id="PTHR42894:SF1">
    <property type="entry name" value="N-(5'-PHOSPHORIBOSYL)ANTHRANILATE ISOMERASE"/>
    <property type="match status" value="1"/>
</dbReference>
<evidence type="ECO:0000256" key="8">
    <source>
        <dbReference type="ARBA" id="ARBA00023235"/>
    </source>
</evidence>
<keyword evidence="5 9" id="KW-0028">Amino-acid biosynthesis</keyword>
<comment type="caution">
    <text evidence="11">The sequence shown here is derived from an EMBL/GenBank/DDBJ whole genome shotgun (WGS) entry which is preliminary data.</text>
</comment>
<accession>A0A0P7BR08</accession>
<dbReference type="SUPFAM" id="SSF51366">
    <property type="entry name" value="Ribulose-phoshate binding barrel"/>
    <property type="match status" value="1"/>
</dbReference>
<keyword evidence="7 9" id="KW-0057">Aromatic amino acid biosynthesis</keyword>
<evidence type="ECO:0000256" key="7">
    <source>
        <dbReference type="ARBA" id="ARBA00023141"/>
    </source>
</evidence>
<reference evidence="11 12" key="1">
    <citation type="submission" date="2015-07" db="EMBL/GenBank/DDBJ databases">
        <title>The draft genome sequence of Leadbetterella sp. JN14-9.</title>
        <authorList>
            <person name="Liu Y."/>
            <person name="Du J."/>
            <person name="Shao Z."/>
        </authorList>
    </citation>
    <scope>NUCLEOTIDE SEQUENCE [LARGE SCALE GENOMIC DNA]</scope>
    <source>
        <strain evidence="11 12">JN14-9</strain>
    </source>
</reference>
<evidence type="ECO:0000256" key="2">
    <source>
        <dbReference type="ARBA" id="ARBA00004664"/>
    </source>
</evidence>
<dbReference type="Gene3D" id="3.20.20.70">
    <property type="entry name" value="Aldolase class I"/>
    <property type="match status" value="1"/>
</dbReference>
<dbReference type="InterPro" id="IPR001240">
    <property type="entry name" value="PRAI_dom"/>
</dbReference>
<organism evidence="11 12">
    <name type="scientific">Jiulongibacter sediminis</name>
    <dbReference type="NCBI Taxonomy" id="1605367"/>
    <lineage>
        <taxon>Bacteria</taxon>
        <taxon>Pseudomonadati</taxon>
        <taxon>Bacteroidota</taxon>
        <taxon>Cytophagia</taxon>
        <taxon>Cytophagales</taxon>
        <taxon>Leadbetterellaceae</taxon>
        <taxon>Jiulongibacter</taxon>
    </lineage>
</organism>
<protein>
    <recommendedName>
        <fullName evidence="4 9">N-(5'-phosphoribosyl)anthranilate isomerase</fullName>
        <shortName evidence="9">PRAI</shortName>
        <ecNumber evidence="3 9">5.3.1.24</ecNumber>
    </recommendedName>
</protein>
<dbReference type="InterPro" id="IPR044643">
    <property type="entry name" value="TrpF_fam"/>
</dbReference>
<comment type="catalytic activity">
    <reaction evidence="1 9">
        <text>N-(5-phospho-beta-D-ribosyl)anthranilate = 1-(2-carboxyphenylamino)-1-deoxy-D-ribulose 5-phosphate</text>
        <dbReference type="Rhea" id="RHEA:21540"/>
        <dbReference type="ChEBI" id="CHEBI:18277"/>
        <dbReference type="ChEBI" id="CHEBI:58613"/>
        <dbReference type="EC" id="5.3.1.24"/>
    </reaction>
</comment>
<evidence type="ECO:0000256" key="6">
    <source>
        <dbReference type="ARBA" id="ARBA00022822"/>
    </source>
</evidence>
<dbReference type="GO" id="GO:0004640">
    <property type="term" value="F:phosphoribosylanthranilate isomerase activity"/>
    <property type="evidence" value="ECO:0007669"/>
    <property type="project" value="UniProtKB-UniRule"/>
</dbReference>
<dbReference type="EC" id="5.3.1.24" evidence="3 9"/>
<dbReference type="UniPathway" id="UPA00035">
    <property type="reaction ID" value="UER00042"/>
</dbReference>
<dbReference type="PATRIC" id="fig|1605367.3.peg.1208"/>
<evidence type="ECO:0000313" key="11">
    <source>
        <dbReference type="EMBL" id="KPM46600.1"/>
    </source>
</evidence>
<proteinExistence type="inferred from homology"/>
<dbReference type="EMBL" id="LGTQ01000016">
    <property type="protein sequence ID" value="KPM46600.1"/>
    <property type="molecule type" value="Genomic_DNA"/>
</dbReference>
<dbReference type="InterPro" id="IPR011060">
    <property type="entry name" value="RibuloseP-bd_barrel"/>
</dbReference>
<dbReference type="OrthoDB" id="9786954at2"/>
<evidence type="ECO:0000259" key="10">
    <source>
        <dbReference type="Pfam" id="PF00697"/>
    </source>
</evidence>
<dbReference type="CDD" id="cd00405">
    <property type="entry name" value="PRAI"/>
    <property type="match status" value="1"/>
</dbReference>